<evidence type="ECO:0000313" key="2">
    <source>
        <dbReference type="EMBL" id="MPL71008.1"/>
    </source>
</evidence>
<feature type="domain" description="DUF4325" evidence="1">
    <location>
        <begin position="337"/>
        <end position="401"/>
    </location>
</feature>
<evidence type="ECO:0000259" key="1">
    <source>
        <dbReference type="Pfam" id="PF14213"/>
    </source>
</evidence>
<accession>A0A644TVI7</accession>
<reference evidence="2" key="1">
    <citation type="submission" date="2019-08" db="EMBL/GenBank/DDBJ databases">
        <authorList>
            <person name="Kucharzyk K."/>
            <person name="Murdoch R.W."/>
            <person name="Higgins S."/>
            <person name="Loffler F."/>
        </authorList>
    </citation>
    <scope>NUCLEOTIDE SEQUENCE</scope>
</reference>
<dbReference type="Pfam" id="PF14213">
    <property type="entry name" value="DUF4325"/>
    <property type="match status" value="1"/>
</dbReference>
<dbReference type="Gene3D" id="3.30.565.10">
    <property type="entry name" value="Histidine kinase-like ATPase, C-terminal domain"/>
    <property type="match status" value="1"/>
</dbReference>
<organism evidence="2">
    <name type="scientific">bioreactor metagenome</name>
    <dbReference type="NCBI Taxonomy" id="1076179"/>
    <lineage>
        <taxon>unclassified sequences</taxon>
        <taxon>metagenomes</taxon>
        <taxon>ecological metagenomes</taxon>
    </lineage>
</organism>
<gene>
    <name evidence="2" type="ORF">SDC9_16773</name>
</gene>
<dbReference type="InterPro" id="IPR036890">
    <property type="entry name" value="HATPase_C_sf"/>
</dbReference>
<dbReference type="SUPFAM" id="SSF55874">
    <property type="entry name" value="ATPase domain of HSP90 chaperone/DNA topoisomerase II/histidine kinase"/>
    <property type="match status" value="1"/>
</dbReference>
<proteinExistence type="predicted"/>
<comment type="caution">
    <text evidence="2">The sequence shown here is derived from an EMBL/GenBank/DDBJ whole genome shotgun (WGS) entry which is preliminary data.</text>
</comment>
<dbReference type="InterPro" id="IPR025474">
    <property type="entry name" value="DUF4325"/>
</dbReference>
<sequence>MGEEFSCDHSGNVVYCSGALNIFNSKFVLAEIYKLIRICKYQDITLDFSKLTRASADGIIPVCIDIEKWRKQLEIEIDVVLPRSLTLNRLFFNTNWAHLLDSKFEESNFSGYSQHPTVRVTNDDDLSTVMKEILECIMMATRIESYESFAVVEWSINEIIENILRHSESPFGGLVHMSKFEKTRQIVEVVIADGGIGIPQSLRVKDEYKALSDAALIYKATQEGVTNGKGQGNGLFGAISASKLSGGYCKIISSYGSLMAFCDKRGLINSTSTTIPFNGSLVCMALNYSNPKILENALKFTDGIHKPVSAFFDTRYSSDSHCININNEVSSCSTRNSGEKIRNKIDNLIRVGEAKFITLEFDGKQTITSSFADELFGKLIQIIGIESFYKKIKIVNLSTTSQFIMERALAIRIKQKDQLEGVQTKMMEIVDELAH</sequence>
<dbReference type="EMBL" id="VSSQ01000056">
    <property type="protein sequence ID" value="MPL71008.1"/>
    <property type="molecule type" value="Genomic_DNA"/>
</dbReference>
<name>A0A644TVI7_9ZZZZ</name>
<dbReference type="AlphaFoldDB" id="A0A644TVI7"/>
<protein>
    <recommendedName>
        <fullName evidence="1">DUF4325 domain-containing protein</fullName>
    </recommendedName>
</protein>